<keyword evidence="2 7" id="KW-0812">Transmembrane</keyword>
<protein>
    <recommendedName>
        <fullName evidence="8">Rhodopsin domain-containing protein</fullName>
    </recommendedName>
</protein>
<dbReference type="Pfam" id="PF20684">
    <property type="entry name" value="Fung_rhodopsin"/>
    <property type="match status" value="1"/>
</dbReference>
<comment type="caution">
    <text evidence="9">The sequence shown here is derived from an EMBL/GenBank/DDBJ whole genome shotgun (WGS) entry which is preliminary data.</text>
</comment>
<dbReference type="InterPro" id="IPR049326">
    <property type="entry name" value="Rhodopsin_dom_fungi"/>
</dbReference>
<feature type="region of interest" description="Disordered" evidence="6">
    <location>
        <begin position="88"/>
        <end position="108"/>
    </location>
</feature>
<gene>
    <name evidence="9" type="ORF">IMSHALPRED_001966</name>
</gene>
<feature type="region of interest" description="Disordered" evidence="6">
    <location>
        <begin position="142"/>
        <end position="164"/>
    </location>
</feature>
<keyword evidence="4 7" id="KW-0472">Membrane</keyword>
<dbReference type="Proteomes" id="UP000664534">
    <property type="component" value="Unassembled WGS sequence"/>
</dbReference>
<organism evidence="9 10">
    <name type="scientific">Imshaugia aleurites</name>
    <dbReference type="NCBI Taxonomy" id="172621"/>
    <lineage>
        <taxon>Eukaryota</taxon>
        <taxon>Fungi</taxon>
        <taxon>Dikarya</taxon>
        <taxon>Ascomycota</taxon>
        <taxon>Pezizomycotina</taxon>
        <taxon>Lecanoromycetes</taxon>
        <taxon>OSLEUM clade</taxon>
        <taxon>Lecanoromycetidae</taxon>
        <taxon>Lecanorales</taxon>
        <taxon>Lecanorineae</taxon>
        <taxon>Parmeliaceae</taxon>
        <taxon>Imshaugia</taxon>
    </lineage>
</organism>
<evidence type="ECO:0000256" key="4">
    <source>
        <dbReference type="ARBA" id="ARBA00023136"/>
    </source>
</evidence>
<evidence type="ECO:0000256" key="6">
    <source>
        <dbReference type="SAM" id="MobiDB-lite"/>
    </source>
</evidence>
<reference evidence="9" key="1">
    <citation type="submission" date="2021-03" db="EMBL/GenBank/DDBJ databases">
        <authorList>
            <person name="Tagirdzhanova G."/>
        </authorList>
    </citation>
    <scope>NUCLEOTIDE SEQUENCE</scope>
</reference>
<evidence type="ECO:0000313" key="9">
    <source>
        <dbReference type="EMBL" id="CAF9914635.1"/>
    </source>
</evidence>
<feature type="transmembrane region" description="Helical" evidence="7">
    <location>
        <begin position="20"/>
        <end position="41"/>
    </location>
</feature>
<dbReference type="GO" id="GO:0016020">
    <property type="term" value="C:membrane"/>
    <property type="evidence" value="ECO:0007669"/>
    <property type="project" value="UniProtKB-SubCell"/>
</dbReference>
<feature type="transmembrane region" description="Helical" evidence="7">
    <location>
        <begin position="53"/>
        <end position="80"/>
    </location>
</feature>
<evidence type="ECO:0000256" key="3">
    <source>
        <dbReference type="ARBA" id="ARBA00022989"/>
    </source>
</evidence>
<comment type="subcellular location">
    <subcellularLocation>
        <location evidence="1">Membrane</location>
        <topology evidence="1">Multi-pass membrane protein</topology>
    </subcellularLocation>
</comment>
<dbReference type="OrthoDB" id="444631at2759"/>
<dbReference type="EMBL" id="CAJPDT010000013">
    <property type="protein sequence ID" value="CAF9914635.1"/>
    <property type="molecule type" value="Genomic_DNA"/>
</dbReference>
<evidence type="ECO:0000256" key="1">
    <source>
        <dbReference type="ARBA" id="ARBA00004141"/>
    </source>
</evidence>
<evidence type="ECO:0000313" key="10">
    <source>
        <dbReference type="Proteomes" id="UP000664534"/>
    </source>
</evidence>
<evidence type="ECO:0000256" key="5">
    <source>
        <dbReference type="ARBA" id="ARBA00038359"/>
    </source>
</evidence>
<dbReference type="AlphaFoldDB" id="A0A8H3IBH7"/>
<keyword evidence="3 7" id="KW-1133">Transmembrane helix</keyword>
<evidence type="ECO:0000259" key="8">
    <source>
        <dbReference type="Pfam" id="PF20684"/>
    </source>
</evidence>
<dbReference type="InterPro" id="IPR052337">
    <property type="entry name" value="SAT4-like"/>
</dbReference>
<comment type="similarity">
    <text evidence="5">Belongs to the SAT4 family.</text>
</comment>
<evidence type="ECO:0000256" key="7">
    <source>
        <dbReference type="SAM" id="Phobius"/>
    </source>
</evidence>
<accession>A0A8H3IBH7</accession>
<dbReference type="PANTHER" id="PTHR33048">
    <property type="entry name" value="PTH11-LIKE INTEGRAL MEMBRANE PROTEIN (AFU_ORTHOLOGUE AFUA_5G11245)"/>
    <property type="match status" value="1"/>
</dbReference>
<name>A0A8H3IBH7_9LECA</name>
<feature type="compositionally biased region" description="Low complexity" evidence="6">
    <location>
        <begin position="95"/>
        <end position="108"/>
    </location>
</feature>
<keyword evidence="10" id="KW-1185">Reference proteome</keyword>
<proteinExistence type="inferred from homology"/>
<sequence length="185" mass="20511">MALPLHLLLGLIGVNRKQRAGLAALFCLGFFIIAVALVRVFQTRATKTRHADPVWLALWSQIEASVAVVVSCLPSFGWLLNNRARSGSAYKRRNPSSSGRSTSGIRSPRYPAEAMRLGTIRQFLEIDSQDPRDSFDHVAAAKREGAPNTVISKSTRTESQEDVLPSVPQNRILLRQDMVRTEETL</sequence>
<dbReference type="PANTHER" id="PTHR33048:SF47">
    <property type="entry name" value="INTEGRAL MEMBRANE PROTEIN-RELATED"/>
    <property type="match status" value="1"/>
</dbReference>
<evidence type="ECO:0000256" key="2">
    <source>
        <dbReference type="ARBA" id="ARBA00022692"/>
    </source>
</evidence>
<feature type="domain" description="Rhodopsin" evidence="8">
    <location>
        <begin position="2"/>
        <end position="80"/>
    </location>
</feature>